<keyword evidence="2" id="KW-0964">Secreted</keyword>
<keyword evidence="3 8" id="KW-0245">EGF-like domain</keyword>
<organism evidence="10 11">
    <name type="scientific">Ridgeia piscesae</name>
    <name type="common">Tubeworm</name>
    <dbReference type="NCBI Taxonomy" id="27915"/>
    <lineage>
        <taxon>Eukaryota</taxon>
        <taxon>Metazoa</taxon>
        <taxon>Spiralia</taxon>
        <taxon>Lophotrochozoa</taxon>
        <taxon>Annelida</taxon>
        <taxon>Polychaeta</taxon>
        <taxon>Sedentaria</taxon>
        <taxon>Canalipalpata</taxon>
        <taxon>Sabellida</taxon>
        <taxon>Siboglinidae</taxon>
        <taxon>Ridgeia</taxon>
    </lineage>
</organism>
<dbReference type="EMBL" id="JAODUO010000194">
    <property type="protein sequence ID" value="KAK2186615.1"/>
    <property type="molecule type" value="Genomic_DNA"/>
</dbReference>
<dbReference type="FunFam" id="2.10.25.10:FF:000066">
    <property type="entry name" value="FAT atypical cadherin 4"/>
    <property type="match status" value="1"/>
</dbReference>
<dbReference type="Pfam" id="PF00008">
    <property type="entry name" value="EGF"/>
    <property type="match status" value="1"/>
</dbReference>
<dbReference type="SMART" id="SM00179">
    <property type="entry name" value="EGF_CA"/>
    <property type="match status" value="4"/>
</dbReference>
<dbReference type="GO" id="GO:0007399">
    <property type="term" value="P:nervous system development"/>
    <property type="evidence" value="ECO:0007669"/>
    <property type="project" value="UniProtKB-ARBA"/>
</dbReference>
<dbReference type="PROSITE" id="PS50026">
    <property type="entry name" value="EGF_3"/>
    <property type="match status" value="3"/>
</dbReference>
<dbReference type="InterPro" id="IPR013032">
    <property type="entry name" value="EGF-like_CS"/>
</dbReference>
<keyword evidence="5" id="KW-0677">Repeat</keyword>
<dbReference type="SUPFAM" id="SSF57196">
    <property type="entry name" value="EGF/Laminin"/>
    <property type="match status" value="3"/>
</dbReference>
<dbReference type="FunFam" id="2.10.25.10:FF:000045">
    <property type="entry name" value="Slit guidance ligand 2"/>
    <property type="match status" value="1"/>
</dbReference>
<feature type="disulfide bond" evidence="8">
    <location>
        <begin position="164"/>
        <end position="173"/>
    </location>
</feature>
<dbReference type="InterPro" id="IPR000742">
    <property type="entry name" value="EGF"/>
</dbReference>
<evidence type="ECO:0000259" key="9">
    <source>
        <dbReference type="PROSITE" id="PS50026"/>
    </source>
</evidence>
<feature type="domain" description="EGF-like" evidence="9">
    <location>
        <begin position="101"/>
        <end position="136"/>
    </location>
</feature>
<keyword evidence="6 8" id="KW-1015">Disulfide bond</keyword>
<reference evidence="10" key="1">
    <citation type="journal article" date="2023" name="Mol. Biol. Evol.">
        <title>Third-Generation Sequencing Reveals the Adaptive Role of the Epigenome in Three Deep-Sea Polychaetes.</title>
        <authorList>
            <person name="Perez M."/>
            <person name="Aroh O."/>
            <person name="Sun Y."/>
            <person name="Lan Y."/>
            <person name="Juniper S.K."/>
            <person name="Young C.R."/>
            <person name="Angers B."/>
            <person name="Qian P.Y."/>
        </authorList>
    </citation>
    <scope>NUCLEOTIDE SEQUENCE</scope>
    <source>
        <strain evidence="10">R07B-5</strain>
    </source>
</reference>
<evidence type="ECO:0000256" key="6">
    <source>
        <dbReference type="ARBA" id="ARBA00023157"/>
    </source>
</evidence>
<dbReference type="InterPro" id="IPR001881">
    <property type="entry name" value="EGF-like_Ca-bd_dom"/>
</dbReference>
<dbReference type="PANTHER" id="PTHR24049">
    <property type="entry name" value="CRUMBS FAMILY MEMBER"/>
    <property type="match status" value="1"/>
</dbReference>
<sequence length="234" mass="25332">MLDNVAHPYDCSKFIKCSSGNTTEYVYVLDIWQPLNGGGYVYNPYTGRSDRPEEVDCATQKDIKLCADDTCANGGTCEDTLSGYKCHCPFGQYNGLTCKNVLTTCANVMCEHGDCVNATDGFHCNCPDNYMGDFCQTRKRLCSEVNCTNGATCNDTDLGYKCDCVAGYTGSFCETDIDECASSPCDATYSTGCEDKVNGYTCACHSCSCSSIPPSVHCTLGGCCCLVLYKYSLH</sequence>
<feature type="disulfide bond" evidence="8">
    <location>
        <begin position="105"/>
        <end position="115"/>
    </location>
</feature>
<dbReference type="InterPro" id="IPR000152">
    <property type="entry name" value="EGF-type_Asp/Asn_hydroxyl_site"/>
</dbReference>
<dbReference type="GO" id="GO:0005509">
    <property type="term" value="F:calcium ion binding"/>
    <property type="evidence" value="ECO:0007669"/>
    <property type="project" value="InterPro"/>
</dbReference>
<dbReference type="PROSITE" id="PS00022">
    <property type="entry name" value="EGF_1"/>
    <property type="match status" value="2"/>
</dbReference>
<comment type="subcellular location">
    <subcellularLocation>
        <location evidence="1">Secreted</location>
    </subcellularLocation>
</comment>
<accession>A0AAD9P280</accession>
<evidence type="ECO:0000256" key="8">
    <source>
        <dbReference type="PROSITE-ProRule" id="PRU00076"/>
    </source>
</evidence>
<evidence type="ECO:0000256" key="4">
    <source>
        <dbReference type="ARBA" id="ARBA00022729"/>
    </source>
</evidence>
<dbReference type="PANTHER" id="PTHR24049:SF35">
    <property type="entry name" value="EGF-LIKE DOMAIN-CONTAINING PROTEIN"/>
    <property type="match status" value="1"/>
</dbReference>
<keyword evidence="4" id="KW-0732">Signal</keyword>
<evidence type="ECO:0000313" key="11">
    <source>
        <dbReference type="Proteomes" id="UP001209878"/>
    </source>
</evidence>
<dbReference type="Gene3D" id="2.10.25.10">
    <property type="entry name" value="Laminin"/>
    <property type="match status" value="3"/>
</dbReference>
<evidence type="ECO:0000256" key="5">
    <source>
        <dbReference type="ARBA" id="ARBA00022737"/>
    </source>
</evidence>
<evidence type="ECO:0000256" key="1">
    <source>
        <dbReference type="ARBA" id="ARBA00004613"/>
    </source>
</evidence>
<dbReference type="Proteomes" id="UP001209878">
    <property type="component" value="Unassembled WGS sequence"/>
</dbReference>
<protein>
    <recommendedName>
        <fullName evidence="9">EGF-like domain-containing protein</fullName>
    </recommendedName>
</protein>
<feature type="domain" description="EGF-like" evidence="9">
    <location>
        <begin position="62"/>
        <end position="99"/>
    </location>
</feature>
<evidence type="ECO:0000256" key="7">
    <source>
        <dbReference type="ARBA" id="ARBA00023180"/>
    </source>
</evidence>
<evidence type="ECO:0000313" key="10">
    <source>
        <dbReference type="EMBL" id="KAK2186615.1"/>
    </source>
</evidence>
<dbReference type="PROSITE" id="PS01186">
    <property type="entry name" value="EGF_2"/>
    <property type="match status" value="1"/>
</dbReference>
<proteinExistence type="predicted"/>
<dbReference type="Pfam" id="PF12661">
    <property type="entry name" value="hEGF"/>
    <property type="match status" value="1"/>
</dbReference>
<evidence type="ECO:0000256" key="2">
    <source>
        <dbReference type="ARBA" id="ARBA00022525"/>
    </source>
</evidence>
<feature type="domain" description="EGF-like" evidence="9">
    <location>
        <begin position="138"/>
        <end position="174"/>
    </location>
</feature>
<comment type="caution">
    <text evidence="8">Lacks conserved residue(s) required for the propagation of feature annotation.</text>
</comment>
<dbReference type="CDD" id="cd00054">
    <property type="entry name" value="EGF_CA"/>
    <property type="match status" value="1"/>
</dbReference>
<dbReference type="InterPro" id="IPR051022">
    <property type="entry name" value="Notch_Cell-Fate_Det"/>
</dbReference>
<dbReference type="PROSITE" id="PS00010">
    <property type="entry name" value="ASX_HYDROXYL"/>
    <property type="match status" value="3"/>
</dbReference>
<dbReference type="SMART" id="SM00181">
    <property type="entry name" value="EGF"/>
    <property type="match status" value="3"/>
</dbReference>
<name>A0AAD9P280_RIDPI</name>
<comment type="caution">
    <text evidence="10">The sequence shown here is derived from an EMBL/GenBank/DDBJ whole genome shotgun (WGS) entry which is preliminary data.</text>
</comment>
<gene>
    <name evidence="10" type="ORF">NP493_194g01001</name>
</gene>
<feature type="disulfide bond" evidence="8">
    <location>
        <begin position="126"/>
        <end position="135"/>
    </location>
</feature>
<keyword evidence="11" id="KW-1185">Reference proteome</keyword>
<dbReference type="GO" id="GO:0005576">
    <property type="term" value="C:extracellular region"/>
    <property type="evidence" value="ECO:0007669"/>
    <property type="project" value="UniProtKB-SubCell"/>
</dbReference>
<dbReference type="AlphaFoldDB" id="A0AAD9P280"/>
<keyword evidence="7" id="KW-0325">Glycoprotein</keyword>
<evidence type="ECO:0000256" key="3">
    <source>
        <dbReference type="ARBA" id="ARBA00022536"/>
    </source>
</evidence>